<protein>
    <submittedName>
        <fullName evidence="1">Uncharacterized protein</fullName>
    </submittedName>
</protein>
<sequence>MMLAAWCQGDGSVAHASSTHTIRTQDDAAHVILFARGLVRGRRWARVRFAVAHTCLLVVAEALRDGVTRVDRERRDGLHGEGDFLHCRHDELYGTVSIGATCLLWVRMKEGREGWWVSPTVSQRP</sequence>
<name>A0A165NV67_EXIGL</name>
<dbReference type="EMBL" id="KV425895">
    <property type="protein sequence ID" value="KZW01271.1"/>
    <property type="molecule type" value="Genomic_DNA"/>
</dbReference>
<dbReference type="AlphaFoldDB" id="A0A165NV67"/>
<gene>
    <name evidence="1" type="ORF">EXIGLDRAFT_89486</name>
</gene>
<dbReference type="Proteomes" id="UP000077266">
    <property type="component" value="Unassembled WGS sequence"/>
</dbReference>
<proteinExistence type="predicted"/>
<keyword evidence="2" id="KW-1185">Reference proteome</keyword>
<organism evidence="1 2">
    <name type="scientific">Exidia glandulosa HHB12029</name>
    <dbReference type="NCBI Taxonomy" id="1314781"/>
    <lineage>
        <taxon>Eukaryota</taxon>
        <taxon>Fungi</taxon>
        <taxon>Dikarya</taxon>
        <taxon>Basidiomycota</taxon>
        <taxon>Agaricomycotina</taxon>
        <taxon>Agaricomycetes</taxon>
        <taxon>Auriculariales</taxon>
        <taxon>Exidiaceae</taxon>
        <taxon>Exidia</taxon>
    </lineage>
</organism>
<evidence type="ECO:0000313" key="1">
    <source>
        <dbReference type="EMBL" id="KZW01271.1"/>
    </source>
</evidence>
<accession>A0A165NV67</accession>
<reference evidence="1 2" key="1">
    <citation type="journal article" date="2016" name="Mol. Biol. Evol.">
        <title>Comparative Genomics of Early-Diverging Mushroom-Forming Fungi Provides Insights into the Origins of Lignocellulose Decay Capabilities.</title>
        <authorList>
            <person name="Nagy L.G."/>
            <person name="Riley R."/>
            <person name="Tritt A."/>
            <person name="Adam C."/>
            <person name="Daum C."/>
            <person name="Floudas D."/>
            <person name="Sun H."/>
            <person name="Yadav J.S."/>
            <person name="Pangilinan J."/>
            <person name="Larsson K.H."/>
            <person name="Matsuura K."/>
            <person name="Barry K."/>
            <person name="Labutti K."/>
            <person name="Kuo R."/>
            <person name="Ohm R.A."/>
            <person name="Bhattacharya S.S."/>
            <person name="Shirouzu T."/>
            <person name="Yoshinaga Y."/>
            <person name="Martin F.M."/>
            <person name="Grigoriev I.V."/>
            <person name="Hibbett D.S."/>
        </authorList>
    </citation>
    <scope>NUCLEOTIDE SEQUENCE [LARGE SCALE GENOMIC DNA]</scope>
    <source>
        <strain evidence="1 2">HHB12029</strain>
    </source>
</reference>
<evidence type="ECO:0000313" key="2">
    <source>
        <dbReference type="Proteomes" id="UP000077266"/>
    </source>
</evidence>
<dbReference type="InParanoid" id="A0A165NV67"/>